<evidence type="ECO:0000256" key="8">
    <source>
        <dbReference type="ARBA" id="ARBA00048744"/>
    </source>
</evidence>
<evidence type="ECO:0000256" key="6">
    <source>
        <dbReference type="ARBA" id="ARBA00022953"/>
    </source>
</evidence>
<dbReference type="Pfam" id="PF03431">
    <property type="entry name" value="RNA_replicase_B"/>
    <property type="match status" value="1"/>
</dbReference>
<evidence type="ECO:0000256" key="10">
    <source>
        <dbReference type="SAM" id="MobiDB-lite"/>
    </source>
</evidence>
<gene>
    <name evidence="12" type="ORF">H2Rhizo33575_000001</name>
</gene>
<evidence type="ECO:0000256" key="5">
    <source>
        <dbReference type="ARBA" id="ARBA00022741"/>
    </source>
</evidence>
<dbReference type="InterPro" id="IPR043502">
    <property type="entry name" value="DNA/RNA_pol_sf"/>
</dbReference>
<organism evidence="12">
    <name type="scientific">Leviviridae sp</name>
    <dbReference type="NCBI Taxonomy" id="2027243"/>
    <lineage>
        <taxon>Viruses</taxon>
        <taxon>Riboviria</taxon>
        <taxon>Orthornavirae</taxon>
        <taxon>Lenarviricota</taxon>
        <taxon>Leviviricetes</taxon>
        <taxon>Norzivirales</taxon>
        <taxon>Fiersviridae</taxon>
    </lineage>
</organism>
<dbReference type="SUPFAM" id="SSF56672">
    <property type="entry name" value="DNA/RNA polymerases"/>
    <property type="match status" value="1"/>
</dbReference>
<keyword evidence="5" id="KW-0547">Nucleotide-binding</keyword>
<evidence type="ECO:0000256" key="4">
    <source>
        <dbReference type="ARBA" id="ARBA00022695"/>
    </source>
</evidence>
<proteinExistence type="predicted"/>
<accession>A0A514D0F5</accession>
<comment type="cofactor">
    <cofactor evidence="9">
        <name>Mg(2+)</name>
        <dbReference type="ChEBI" id="CHEBI:18420"/>
    </cofactor>
    <text evidence="9">Binds 2 Mg(2+) per subunit.</text>
</comment>
<evidence type="ECO:0000259" key="11">
    <source>
        <dbReference type="PROSITE" id="PS50522"/>
    </source>
</evidence>
<dbReference type="GO" id="GO:0046872">
    <property type="term" value="F:metal ion binding"/>
    <property type="evidence" value="ECO:0007669"/>
    <property type="project" value="UniProtKB-KW"/>
</dbReference>
<reference evidence="12" key="1">
    <citation type="submission" date="2019-05" db="EMBL/GenBank/DDBJ databases">
        <title>Metatranscriptomic reconstruction reveals RNA viruses with the potential to shape carbon cycling in soil.</title>
        <authorList>
            <person name="Starr E.P."/>
            <person name="Nuccio E."/>
            <person name="Pett-Ridge J."/>
            <person name="Banfield J.F."/>
            <person name="Firestone M.K."/>
        </authorList>
    </citation>
    <scope>NUCLEOTIDE SEQUENCE</scope>
    <source>
        <strain evidence="12">H2_Rhizo_33_scaffold_575</strain>
    </source>
</reference>
<feature type="region of interest" description="Disordered" evidence="10">
    <location>
        <begin position="174"/>
        <end position="218"/>
    </location>
</feature>
<evidence type="ECO:0000313" key="12">
    <source>
        <dbReference type="EMBL" id="QDH87092.1"/>
    </source>
</evidence>
<evidence type="ECO:0000256" key="3">
    <source>
        <dbReference type="ARBA" id="ARBA00022679"/>
    </source>
</evidence>
<name>A0A514D0F5_9VIRU</name>
<dbReference type="PROSITE" id="PS50522">
    <property type="entry name" value="RDRP_PHAGE"/>
    <property type="match status" value="1"/>
</dbReference>
<evidence type="ECO:0000256" key="9">
    <source>
        <dbReference type="PIRSR" id="PIRSR605093-1"/>
    </source>
</evidence>
<feature type="binding site" evidence="9">
    <location>
        <position position="515"/>
    </location>
    <ligand>
        <name>Mg(2+)</name>
        <dbReference type="ChEBI" id="CHEBI:18420"/>
        <label>2</label>
    </ligand>
</feature>
<comment type="catalytic activity">
    <reaction evidence="8">
        <text>RNA(n) + a ribonucleoside 5'-triphosphate = RNA(n+1) + diphosphate</text>
        <dbReference type="Rhea" id="RHEA:21248"/>
        <dbReference type="Rhea" id="RHEA-COMP:14527"/>
        <dbReference type="Rhea" id="RHEA-COMP:17342"/>
        <dbReference type="ChEBI" id="CHEBI:33019"/>
        <dbReference type="ChEBI" id="CHEBI:61557"/>
        <dbReference type="ChEBI" id="CHEBI:140395"/>
        <dbReference type="EC" id="2.7.7.48"/>
    </reaction>
</comment>
<dbReference type="GO" id="GO:0000166">
    <property type="term" value="F:nucleotide binding"/>
    <property type="evidence" value="ECO:0007669"/>
    <property type="project" value="UniProtKB-KW"/>
</dbReference>
<dbReference type="GO" id="GO:0003968">
    <property type="term" value="F:RNA-directed RNA polymerase activity"/>
    <property type="evidence" value="ECO:0007669"/>
    <property type="project" value="UniProtKB-KW"/>
</dbReference>
<evidence type="ECO:0000256" key="2">
    <source>
        <dbReference type="ARBA" id="ARBA00022484"/>
    </source>
</evidence>
<keyword evidence="6" id="KW-0693">Viral RNA replication</keyword>
<dbReference type="EMBL" id="MN033143">
    <property type="protein sequence ID" value="QDH87092.1"/>
    <property type="molecule type" value="Genomic_RNA"/>
</dbReference>
<dbReference type="InterPro" id="IPR007096">
    <property type="entry name" value="RNA-dir_Rpol_cat_phage"/>
</dbReference>
<feature type="binding site" evidence="9">
    <location>
        <position position="516"/>
    </location>
    <ligand>
        <name>Mg(2+)</name>
        <dbReference type="ChEBI" id="CHEBI:18420"/>
        <label>2</label>
    </ligand>
</feature>
<keyword evidence="9" id="KW-0460">Magnesium</keyword>
<dbReference type="InterPro" id="IPR005093">
    <property type="entry name" value="RNArep_beta"/>
</dbReference>
<dbReference type="EC" id="2.7.7.48" evidence="1"/>
<evidence type="ECO:0000256" key="1">
    <source>
        <dbReference type="ARBA" id="ARBA00012494"/>
    </source>
</evidence>
<feature type="binding site" evidence="9">
    <location>
        <position position="414"/>
    </location>
    <ligand>
        <name>Mg(2+)</name>
        <dbReference type="ChEBI" id="CHEBI:18420"/>
        <label>2</label>
    </ligand>
</feature>
<feature type="domain" description="RdRp catalytic" evidence="11">
    <location>
        <begin position="399"/>
        <end position="547"/>
    </location>
</feature>
<evidence type="ECO:0000256" key="7">
    <source>
        <dbReference type="ARBA" id="ARBA00030248"/>
    </source>
</evidence>
<keyword evidence="4" id="KW-0548">Nucleotidyltransferase</keyword>
<keyword evidence="2 12" id="KW-0696">RNA-directed RNA polymerase</keyword>
<protein>
    <recommendedName>
        <fullName evidence="1">RNA-directed RNA polymerase</fullName>
        <ecNumber evidence="1">2.7.7.48</ecNumber>
    </recommendedName>
    <alternativeName>
        <fullName evidence="7">RNA replicase beta chain</fullName>
    </alternativeName>
</protein>
<keyword evidence="9" id="KW-0479">Metal-binding</keyword>
<dbReference type="GO" id="GO:0039694">
    <property type="term" value="P:viral RNA genome replication"/>
    <property type="evidence" value="ECO:0007669"/>
    <property type="project" value="InterPro"/>
</dbReference>
<keyword evidence="3" id="KW-0808">Transferase</keyword>
<sequence length="710" mass="80409">MSKCHVRELQNLWEGILADATHAFPTLRDEFERDLNRLQRLVEHRGIRVFLEDLPAIGKHLDRCLSCGQYKLSGLPLSKRYSNTVVIPKFLRGLYLLVFHESGKLKENCNVEAIRFVRQLTLAFKKGKLRCTAEQDEKEVVEFYAVDSSLPEPERFWGTGDVNEAPGCEPQRCGPHSGAGDPINRNVNGRHTSERPTVVCPDDISRSDASHATSGSQDVARRGVNYLETYKGFSKSLLYSSRAQSHSSHQMRRKLSGLLARLDFVSNLVTAALGSYDPSVWRFRNGKGAVSEYRGPANKYYWSNWSDKLESEFPIADCGFHNFSSWADRVHTGREISSGELRSRMVCVPKTYSKPRLIAAEPSSHMWCQQNIWHYFCDRTRSSWINEFIRFDDQTLNRDLCVVGSRNGTLATVDLSAASDRVTCHAVGQMFRANPRLLDCLRASRTQEVEQRITDKVPSVIRLRKFSTMGNACTFPVESMLFLSIAVSTVLTQRGLRPTKKAVMDLVGQVSVFGDDVVIPVDCRELFIAALEMLHFKVNDSKSFWSGNFRESCGVDAFRGVDVTPAYWRTFNDGKPESLASTVDTRNNFYKKRLNTAADRLASTLPSRIARVDMRSGVFGLQSALGADLTGFKTRYNRNLQRTEVYILDKISRNERLPIENDSALLQYFTEDPEPISNWKSGTPQRPQTKLRMRWVSITELNAPCVQTGN</sequence>